<evidence type="ECO:0000313" key="2">
    <source>
        <dbReference type="EMBL" id="OXG29008.1"/>
    </source>
</evidence>
<dbReference type="OrthoDB" id="10249433at2759"/>
<dbReference type="AlphaFoldDB" id="A0A854QLW0"/>
<dbReference type="InterPro" id="IPR029058">
    <property type="entry name" value="AB_hydrolase_fold"/>
</dbReference>
<dbReference type="FunFam" id="3.40.50.1820:FF:000604">
    <property type="entry name" value="Esterase/lipase"/>
    <property type="match status" value="1"/>
</dbReference>
<dbReference type="PANTHER" id="PTHR11614">
    <property type="entry name" value="PHOSPHOLIPASE-RELATED"/>
    <property type="match status" value="1"/>
</dbReference>
<dbReference type="InterPro" id="IPR051044">
    <property type="entry name" value="MAG_DAG_Lipase"/>
</dbReference>
<sequence>MGQSVLTEEWVLGPEGTPFYTKRWSPSTGEIKAYILFVHGFSEHIARYDAFFDRLSSLANLHITAYDQRGHGRTSQAPLSSSSPEVKKWKAEGKVVKVEKNGKRRTGGWCKVFGDMEWFLKGENVRAGGKPLFLWGFSMGGGQALAFPMRPTPPPSKETINMLSGVIAGGPLIRLSNPAPGYQIKAGSFAANIGLGSFLIPTPMDYNHLSHDAGPNESAKSDPFCEQVGSLRGVADMLNGGEWLDSQDAWDRWPAALPLLCYHGGEDNICDVRATKRFVEGVKAGDKTIKVFEGMYHEIHNETEPTPSDLAKIVSEWIDARISQPSRTQPAAPVAGQCRL</sequence>
<organism evidence="2 3">
    <name type="scientific">Cryptococcus neoformans Tu259-1</name>
    <dbReference type="NCBI Taxonomy" id="1230072"/>
    <lineage>
        <taxon>Eukaryota</taxon>
        <taxon>Fungi</taxon>
        <taxon>Dikarya</taxon>
        <taxon>Basidiomycota</taxon>
        <taxon>Agaricomycotina</taxon>
        <taxon>Tremellomycetes</taxon>
        <taxon>Tremellales</taxon>
        <taxon>Cryptococcaceae</taxon>
        <taxon>Cryptococcus</taxon>
        <taxon>Cryptococcus neoformans species complex</taxon>
    </lineage>
</organism>
<gene>
    <name evidence="2" type="ORF">C361_00662</name>
</gene>
<dbReference type="EMBL" id="AMKT01000010">
    <property type="protein sequence ID" value="OXG29008.1"/>
    <property type="molecule type" value="Genomic_DNA"/>
</dbReference>
<dbReference type="Proteomes" id="UP000199727">
    <property type="component" value="Unassembled WGS sequence"/>
</dbReference>
<accession>A0A854QLW0</accession>
<protein>
    <submittedName>
        <fullName evidence="2">Esterase/lipase</fullName>
    </submittedName>
</protein>
<feature type="domain" description="Serine aminopeptidase S33" evidence="1">
    <location>
        <begin position="30"/>
        <end position="304"/>
    </location>
</feature>
<dbReference type="SUPFAM" id="SSF53474">
    <property type="entry name" value="alpha/beta-Hydrolases"/>
    <property type="match status" value="1"/>
</dbReference>
<comment type="caution">
    <text evidence="2">The sequence shown here is derived from an EMBL/GenBank/DDBJ whole genome shotgun (WGS) entry which is preliminary data.</text>
</comment>
<evidence type="ECO:0000259" key="1">
    <source>
        <dbReference type="Pfam" id="PF12146"/>
    </source>
</evidence>
<reference evidence="2 3" key="1">
    <citation type="submission" date="2017-06" db="EMBL/GenBank/DDBJ databases">
        <title>Global population genomics of the pathogenic fungus Cryptococcus neoformans var. grubii.</title>
        <authorList>
            <person name="Cuomo C."/>
            <person name="Litvintseva A."/>
            <person name="Chen Y."/>
            <person name="Young S."/>
            <person name="Zeng Q."/>
            <person name="Chapman S."/>
            <person name="Gujja S."/>
            <person name="Saif S."/>
            <person name="Birren B."/>
        </authorList>
    </citation>
    <scope>NUCLEOTIDE SEQUENCE [LARGE SCALE GENOMIC DNA]</scope>
    <source>
        <strain evidence="2 3">Tu259-1</strain>
    </source>
</reference>
<evidence type="ECO:0000313" key="3">
    <source>
        <dbReference type="Proteomes" id="UP000199727"/>
    </source>
</evidence>
<dbReference type="InterPro" id="IPR022742">
    <property type="entry name" value="Hydrolase_4"/>
</dbReference>
<dbReference type="Pfam" id="PF12146">
    <property type="entry name" value="Hydrolase_4"/>
    <property type="match status" value="1"/>
</dbReference>
<proteinExistence type="predicted"/>
<name>A0A854QLW0_CRYNE</name>
<dbReference type="Gene3D" id="3.40.50.1820">
    <property type="entry name" value="alpha/beta hydrolase"/>
    <property type="match status" value="1"/>
</dbReference>